<gene>
    <name evidence="4" type="ORF">Q4T40_19675</name>
</gene>
<dbReference type="SUPFAM" id="SSF58104">
    <property type="entry name" value="Methyl-accepting chemotaxis protein (MCP) signaling domain"/>
    <property type="match status" value="1"/>
</dbReference>
<dbReference type="SUPFAM" id="SSF103190">
    <property type="entry name" value="Sensory domain-like"/>
    <property type="match status" value="1"/>
</dbReference>
<dbReference type="SMART" id="SM00283">
    <property type="entry name" value="MA"/>
    <property type="match status" value="1"/>
</dbReference>
<evidence type="ECO:0000313" key="4">
    <source>
        <dbReference type="EMBL" id="MDT8903452.1"/>
    </source>
</evidence>
<keyword evidence="5" id="KW-1185">Reference proteome</keyword>
<evidence type="ECO:0000256" key="1">
    <source>
        <dbReference type="ARBA" id="ARBA00023224"/>
    </source>
</evidence>
<sequence>MSEEQKNAILEHFRYVLPLLNDICVQDLGIALTDREKYLFYKPGKKLAFKSVPNRPVQPGSAVARALEEKRRVVIRADKSVFGVPYIASAFPITDDSGEVIGCAVATESVELQDKMMEMANTLNENIGVLASTVEELSAQAEEIASVCTTLAQSVLDSQNRVKETNGIIGIMKDIAGHINLLGLNAAIEAARVGDAGRGFGVVAEEIRKLSTGSADSIKKVEQVVTAIQADSDNNYTQLVHVNEVVNQIAAAISHVADAVQQSGGLVRDLNQLAEDLSKDAD</sequence>
<dbReference type="EMBL" id="JAUOZS010000001">
    <property type="protein sequence ID" value="MDT8903452.1"/>
    <property type="molecule type" value="Genomic_DNA"/>
</dbReference>
<dbReference type="PROSITE" id="PS50111">
    <property type="entry name" value="CHEMOTAXIS_TRANSDUC_2"/>
    <property type="match status" value="1"/>
</dbReference>
<comment type="caution">
    <text evidence="4">The sequence shown here is derived from an EMBL/GenBank/DDBJ whole genome shotgun (WGS) entry which is preliminary data.</text>
</comment>
<protein>
    <submittedName>
        <fullName evidence="4">Methyl-accepting chemotaxis protein</fullName>
    </submittedName>
</protein>
<evidence type="ECO:0000259" key="3">
    <source>
        <dbReference type="PROSITE" id="PS50111"/>
    </source>
</evidence>
<proteinExistence type="predicted"/>
<keyword evidence="1 2" id="KW-0807">Transducer</keyword>
<feature type="domain" description="Methyl-accepting transducer" evidence="3">
    <location>
        <begin position="108"/>
        <end position="282"/>
    </location>
</feature>
<organism evidence="4 5">
    <name type="scientific">Anaeroselena agilis</name>
    <dbReference type="NCBI Taxonomy" id="3063788"/>
    <lineage>
        <taxon>Bacteria</taxon>
        <taxon>Bacillati</taxon>
        <taxon>Bacillota</taxon>
        <taxon>Negativicutes</taxon>
        <taxon>Acetonemataceae</taxon>
        <taxon>Anaeroselena</taxon>
    </lineage>
</organism>
<reference evidence="4 5" key="1">
    <citation type="submission" date="2023-07" db="EMBL/GenBank/DDBJ databases">
        <title>The novel representative of Negativicutes class, Anaeroselena agilis gen. nov. sp. nov.</title>
        <authorList>
            <person name="Prokofeva M.I."/>
            <person name="Elcheninov A.G."/>
            <person name="Klyukina A."/>
            <person name="Kublanov I.V."/>
            <person name="Frolov E.N."/>
            <person name="Podosokorskaya O.A."/>
        </authorList>
    </citation>
    <scope>NUCLEOTIDE SEQUENCE [LARGE SCALE GENOMIC DNA]</scope>
    <source>
        <strain evidence="4 5">4137-cl</strain>
    </source>
</reference>
<evidence type="ECO:0000313" key="5">
    <source>
        <dbReference type="Proteomes" id="UP001254848"/>
    </source>
</evidence>
<dbReference type="InterPro" id="IPR029151">
    <property type="entry name" value="Sensor-like_sf"/>
</dbReference>
<dbReference type="PANTHER" id="PTHR32089:SF112">
    <property type="entry name" value="LYSOZYME-LIKE PROTEIN-RELATED"/>
    <property type="match status" value="1"/>
</dbReference>
<dbReference type="PANTHER" id="PTHR32089">
    <property type="entry name" value="METHYL-ACCEPTING CHEMOTAXIS PROTEIN MCPB"/>
    <property type="match status" value="1"/>
</dbReference>
<dbReference type="Proteomes" id="UP001254848">
    <property type="component" value="Unassembled WGS sequence"/>
</dbReference>
<dbReference type="InterPro" id="IPR004089">
    <property type="entry name" value="MCPsignal_dom"/>
</dbReference>
<dbReference type="Pfam" id="PF00015">
    <property type="entry name" value="MCPsignal"/>
    <property type="match status" value="1"/>
</dbReference>
<evidence type="ECO:0000256" key="2">
    <source>
        <dbReference type="PROSITE-ProRule" id="PRU00284"/>
    </source>
</evidence>
<accession>A0ABU3P461</accession>
<dbReference type="RefSeq" id="WP_413781908.1">
    <property type="nucleotide sequence ID" value="NZ_JAUOZS010000001.1"/>
</dbReference>
<dbReference type="Gene3D" id="1.10.287.950">
    <property type="entry name" value="Methyl-accepting chemotaxis protein"/>
    <property type="match status" value="1"/>
</dbReference>
<name>A0ABU3P461_9FIRM</name>